<dbReference type="InterPro" id="IPR036244">
    <property type="entry name" value="TipA-like_antibiotic-bd"/>
</dbReference>
<feature type="coiled-coil region" evidence="5">
    <location>
        <begin position="100"/>
        <end position="127"/>
    </location>
</feature>
<dbReference type="Pfam" id="PF13411">
    <property type="entry name" value="MerR_1"/>
    <property type="match status" value="1"/>
</dbReference>
<evidence type="ECO:0000256" key="1">
    <source>
        <dbReference type="ARBA" id="ARBA00023015"/>
    </source>
</evidence>
<name>A0ABV9Q2C0_9BACL</name>
<dbReference type="CDD" id="cd04788">
    <property type="entry name" value="HTH_NolA-AlbR"/>
    <property type="match status" value="1"/>
</dbReference>
<feature type="domain" description="HTH merR-type" evidence="6">
    <location>
        <begin position="18"/>
        <end position="87"/>
    </location>
</feature>
<dbReference type="Pfam" id="PF07739">
    <property type="entry name" value="TipAS"/>
    <property type="match status" value="1"/>
</dbReference>
<gene>
    <name evidence="7" type="ORF">ACFO8Q_15130</name>
</gene>
<protein>
    <submittedName>
        <fullName evidence="7">MerR family transcriptional regulator</fullName>
    </submittedName>
</protein>
<keyword evidence="3" id="KW-0010">Activator</keyword>
<evidence type="ECO:0000256" key="2">
    <source>
        <dbReference type="ARBA" id="ARBA00023125"/>
    </source>
</evidence>
<reference evidence="8" key="1">
    <citation type="journal article" date="2019" name="Int. J. Syst. Evol. Microbiol.">
        <title>The Global Catalogue of Microorganisms (GCM) 10K type strain sequencing project: providing services to taxonomists for standard genome sequencing and annotation.</title>
        <authorList>
            <consortium name="The Broad Institute Genomics Platform"/>
            <consortium name="The Broad Institute Genome Sequencing Center for Infectious Disease"/>
            <person name="Wu L."/>
            <person name="Ma J."/>
        </authorList>
    </citation>
    <scope>NUCLEOTIDE SEQUENCE [LARGE SCALE GENOMIC DNA]</scope>
    <source>
        <strain evidence="8">WYCCWR 12678</strain>
    </source>
</reference>
<dbReference type="PRINTS" id="PR00040">
    <property type="entry name" value="HTHMERR"/>
</dbReference>
<organism evidence="7 8">
    <name type="scientific">Effusibacillus consociatus</name>
    <dbReference type="NCBI Taxonomy" id="1117041"/>
    <lineage>
        <taxon>Bacteria</taxon>
        <taxon>Bacillati</taxon>
        <taxon>Bacillota</taxon>
        <taxon>Bacilli</taxon>
        <taxon>Bacillales</taxon>
        <taxon>Alicyclobacillaceae</taxon>
        <taxon>Effusibacillus</taxon>
    </lineage>
</organism>
<evidence type="ECO:0000256" key="5">
    <source>
        <dbReference type="SAM" id="Coils"/>
    </source>
</evidence>
<dbReference type="Gene3D" id="1.10.490.50">
    <property type="entry name" value="Antibiotic binding domain of TipA-like multidrug resistance regulators"/>
    <property type="match status" value="1"/>
</dbReference>
<dbReference type="EMBL" id="JBHSHC010000112">
    <property type="protein sequence ID" value="MFC4768676.1"/>
    <property type="molecule type" value="Genomic_DNA"/>
</dbReference>
<accession>A0ABV9Q2C0</accession>
<dbReference type="PANTHER" id="PTHR30204:SF90">
    <property type="entry name" value="HTH-TYPE TRANSCRIPTIONAL ACTIVATOR MTA"/>
    <property type="match status" value="1"/>
</dbReference>
<dbReference type="InterPro" id="IPR047057">
    <property type="entry name" value="MerR_fam"/>
</dbReference>
<dbReference type="InterPro" id="IPR000551">
    <property type="entry name" value="MerR-type_HTH_dom"/>
</dbReference>
<keyword evidence="5" id="KW-0175">Coiled coil</keyword>
<dbReference type="SUPFAM" id="SSF89082">
    <property type="entry name" value="Antibiotic binding domain of TipA-like multidrug resistance regulators"/>
    <property type="match status" value="1"/>
</dbReference>
<dbReference type="InterPro" id="IPR012925">
    <property type="entry name" value="TipAS_dom"/>
</dbReference>
<keyword evidence="1" id="KW-0805">Transcription regulation</keyword>
<dbReference type="Gene3D" id="1.10.1660.10">
    <property type="match status" value="1"/>
</dbReference>
<dbReference type="PROSITE" id="PS50937">
    <property type="entry name" value="HTH_MERR_2"/>
    <property type="match status" value="1"/>
</dbReference>
<evidence type="ECO:0000259" key="6">
    <source>
        <dbReference type="PROSITE" id="PS50937"/>
    </source>
</evidence>
<evidence type="ECO:0000256" key="3">
    <source>
        <dbReference type="ARBA" id="ARBA00023159"/>
    </source>
</evidence>
<comment type="caution">
    <text evidence="7">The sequence shown here is derived from an EMBL/GenBank/DDBJ whole genome shotgun (WGS) entry which is preliminary data.</text>
</comment>
<dbReference type="InterPro" id="IPR009061">
    <property type="entry name" value="DNA-bd_dom_put_sf"/>
</dbReference>
<dbReference type="Proteomes" id="UP001596002">
    <property type="component" value="Unassembled WGS sequence"/>
</dbReference>
<keyword evidence="2" id="KW-0238">DNA-binding</keyword>
<evidence type="ECO:0000256" key="4">
    <source>
        <dbReference type="ARBA" id="ARBA00023163"/>
    </source>
</evidence>
<keyword evidence="4" id="KW-0804">Transcription</keyword>
<dbReference type="PROSITE" id="PS00552">
    <property type="entry name" value="HTH_MERR_1"/>
    <property type="match status" value="1"/>
</dbReference>
<dbReference type="PANTHER" id="PTHR30204">
    <property type="entry name" value="REDOX-CYCLING DRUG-SENSING TRANSCRIPTIONAL ACTIVATOR SOXR"/>
    <property type="match status" value="1"/>
</dbReference>
<dbReference type="SMART" id="SM00422">
    <property type="entry name" value="HTH_MERR"/>
    <property type="match status" value="1"/>
</dbReference>
<evidence type="ECO:0000313" key="7">
    <source>
        <dbReference type="EMBL" id="MFC4768676.1"/>
    </source>
</evidence>
<sequence>MPANFKAIREGIPADRSVWKVGQLAKQTGLSVRTLHFYDEIGLLKPSQHSDSGHRLYTEADIARLQQILSLRQLGFSLEEIMDCLQSPDFSPVEVVRLHIERLREQIDVHTQLCRRLEKIADQLQERRHISAEHFILAIEGIRMSEKYPFTPGQMEKIKKQGELLGPGKMREVEQEWPELIAKVREAMEKGTPPDSPEVQQLGKRWKELIEMFTGGDPAIAETLKRRYEEEPGYAAQMGLNPEIFAYIAKAMPKD</sequence>
<keyword evidence="8" id="KW-1185">Reference proteome</keyword>
<dbReference type="RefSeq" id="WP_380026625.1">
    <property type="nucleotide sequence ID" value="NZ_JBHSHC010000112.1"/>
</dbReference>
<evidence type="ECO:0000313" key="8">
    <source>
        <dbReference type="Proteomes" id="UP001596002"/>
    </source>
</evidence>
<proteinExistence type="predicted"/>
<dbReference type="SUPFAM" id="SSF46955">
    <property type="entry name" value="Putative DNA-binding domain"/>
    <property type="match status" value="1"/>
</dbReference>